<dbReference type="InterPro" id="IPR002559">
    <property type="entry name" value="Transposase_11"/>
</dbReference>
<organism evidence="6 7">
    <name type="scientific">Siminovitchia thermophila</name>
    <dbReference type="NCBI Taxonomy" id="1245522"/>
    <lineage>
        <taxon>Bacteria</taxon>
        <taxon>Bacillati</taxon>
        <taxon>Bacillota</taxon>
        <taxon>Bacilli</taxon>
        <taxon>Bacillales</taxon>
        <taxon>Bacillaceae</taxon>
        <taxon>Siminovitchia</taxon>
    </lineage>
</organism>
<dbReference type="EMBL" id="JAFBFH010000013">
    <property type="protein sequence ID" value="MBM7715303.1"/>
    <property type="molecule type" value="Genomic_DNA"/>
</dbReference>
<dbReference type="PANTHER" id="PTHR33258:SF1">
    <property type="entry name" value="TRANSPOSASE INSL FOR INSERTION SEQUENCE ELEMENT IS186A-RELATED"/>
    <property type="match status" value="1"/>
</dbReference>
<evidence type="ECO:0000256" key="3">
    <source>
        <dbReference type="ARBA" id="ARBA00023125"/>
    </source>
</evidence>
<reference evidence="6 7" key="1">
    <citation type="submission" date="2021-01" db="EMBL/GenBank/DDBJ databases">
        <title>Genomic Encyclopedia of Type Strains, Phase IV (KMG-IV): sequencing the most valuable type-strain genomes for metagenomic binning, comparative biology and taxonomic classification.</title>
        <authorList>
            <person name="Goeker M."/>
        </authorList>
    </citation>
    <scope>NUCLEOTIDE SEQUENCE [LARGE SCALE GENOMIC DNA]</scope>
    <source>
        <strain evidence="6 7">DSM 105453</strain>
    </source>
</reference>
<keyword evidence="3" id="KW-0238">DNA-binding</keyword>
<dbReference type="SUPFAM" id="SSF53098">
    <property type="entry name" value="Ribonuclease H-like"/>
    <property type="match status" value="1"/>
</dbReference>
<evidence type="ECO:0000256" key="4">
    <source>
        <dbReference type="ARBA" id="ARBA00023172"/>
    </source>
</evidence>
<keyword evidence="7" id="KW-1185">Reference proteome</keyword>
<evidence type="ECO:0000259" key="5">
    <source>
        <dbReference type="Pfam" id="PF01609"/>
    </source>
</evidence>
<sequence length="265" mass="31384">MHIWQSLTQRVRMASVGRKRHIPNVKLLDSSTIPLSLNLYEWAAFRSTKSGLKLYLLVEFISEQDIHPEKLTVTPAERSDVLEAPRFITEPGVTYVIDRGYYDFRLFDQWCKDGIFFATRIKSNTVVDIRDFIYEDLQQNGFRESLVIIGSAQKKMENHLRLVEFYNDTGKLYQIVTNRFDLPASRWQIELMFKWMKQHLQVNHIHSRTEQAAWKQLYIAMIAYSLLLLLRLETKTRLTLYQLFTKLRALLFSDFEELLEVLQPT</sequence>
<dbReference type="PANTHER" id="PTHR33258">
    <property type="entry name" value="TRANSPOSASE INSL FOR INSERTION SEQUENCE ELEMENT IS186A-RELATED"/>
    <property type="match status" value="1"/>
</dbReference>
<gene>
    <name evidence="6" type="ORF">JOC94_002290</name>
</gene>
<dbReference type="Pfam" id="PF01609">
    <property type="entry name" value="DDE_Tnp_1"/>
    <property type="match status" value="1"/>
</dbReference>
<comment type="caution">
    <text evidence="6">The sequence shown here is derived from an EMBL/GenBank/DDBJ whole genome shotgun (WGS) entry which is preliminary data.</text>
</comment>
<dbReference type="NCBIfam" id="NF033592">
    <property type="entry name" value="transpos_IS4_1"/>
    <property type="match status" value="1"/>
</dbReference>
<protein>
    <recommendedName>
        <fullName evidence="5">Transposase IS4-like domain-containing protein</fullName>
    </recommendedName>
</protein>
<dbReference type="InterPro" id="IPR047952">
    <property type="entry name" value="Transpos_IS4"/>
</dbReference>
<dbReference type="InterPro" id="IPR012337">
    <property type="entry name" value="RNaseH-like_sf"/>
</dbReference>
<name>A0ABS2R8X8_9BACI</name>
<evidence type="ECO:0000256" key="2">
    <source>
        <dbReference type="ARBA" id="ARBA00022578"/>
    </source>
</evidence>
<keyword evidence="2" id="KW-0815">Transposition</keyword>
<evidence type="ECO:0000313" key="7">
    <source>
        <dbReference type="Proteomes" id="UP000823485"/>
    </source>
</evidence>
<proteinExistence type="inferred from homology"/>
<comment type="similarity">
    <text evidence="1">Belongs to the transposase 11 family.</text>
</comment>
<dbReference type="Proteomes" id="UP000823485">
    <property type="component" value="Unassembled WGS sequence"/>
</dbReference>
<evidence type="ECO:0000313" key="6">
    <source>
        <dbReference type="EMBL" id="MBM7715303.1"/>
    </source>
</evidence>
<feature type="domain" description="Transposase IS4-like" evidence="5">
    <location>
        <begin position="24"/>
        <end position="226"/>
    </location>
</feature>
<evidence type="ECO:0000256" key="1">
    <source>
        <dbReference type="ARBA" id="ARBA00010075"/>
    </source>
</evidence>
<keyword evidence="4" id="KW-0233">DNA recombination</keyword>
<accession>A0ABS2R8X8</accession>
<dbReference type="RefSeq" id="WP_083717295.1">
    <property type="nucleotide sequence ID" value="NZ_JAFBFH010000013.1"/>
</dbReference>